<geneLocation type="mitochondrion" evidence="2"/>
<protein>
    <submittedName>
        <fullName evidence="2">ATP synthase F0 subunit 8</fullName>
    </submittedName>
</protein>
<dbReference type="AlphaFoldDB" id="A0A2U8J9L0"/>
<feature type="transmembrane region" description="Helical" evidence="1">
    <location>
        <begin position="12"/>
        <end position="30"/>
    </location>
</feature>
<reference evidence="2" key="1">
    <citation type="journal article" date="2018" name="Sci. Rep.">
        <title>Complete mitochondrial and rDNA complex sequences of important vector species of Biomphalaria, obligatory hosts of the human-infecting blood fluke, Schistosoma mansoni.</title>
        <authorList>
            <person name="Zhang S.-M."/>
            <person name="Bu L."/>
            <person name="Laidemitt M.R."/>
            <person name="Lu L."/>
            <person name="Mutuku M.W."/>
            <person name="Mkoji G.M."/>
            <person name="Loker E.S."/>
        </authorList>
    </citation>
    <scope>NUCLEOTIDE SEQUENCE</scope>
    <source>
        <strain evidence="2">G16 BS90</strain>
    </source>
</reference>
<evidence type="ECO:0000256" key="1">
    <source>
        <dbReference type="SAM" id="Phobius"/>
    </source>
</evidence>
<keyword evidence="1" id="KW-0472">Membrane</keyword>
<proteinExistence type="predicted"/>
<name>A0A2U8J9L0_BIOGL</name>
<sequence length="67" mass="7812">MPQLSPTSGFSIFFNLVIICCIIYVTFSMMENKPLFFCGSFNAKILSVFYELYSIPFSVWHKKIWVS</sequence>
<gene>
    <name evidence="2" type="primary">ATP8</name>
</gene>
<organism evidence="2">
    <name type="scientific">Biomphalaria glabrata</name>
    <name type="common">Bloodfluke planorb</name>
    <name type="synonym">Freshwater snail</name>
    <dbReference type="NCBI Taxonomy" id="6526"/>
    <lineage>
        <taxon>Eukaryota</taxon>
        <taxon>Metazoa</taxon>
        <taxon>Spiralia</taxon>
        <taxon>Lophotrochozoa</taxon>
        <taxon>Mollusca</taxon>
        <taxon>Gastropoda</taxon>
        <taxon>Heterobranchia</taxon>
        <taxon>Euthyneura</taxon>
        <taxon>Panpulmonata</taxon>
        <taxon>Hygrophila</taxon>
        <taxon>Lymnaeoidea</taxon>
        <taxon>Planorbidae</taxon>
        <taxon>Biomphalaria</taxon>
    </lineage>
</organism>
<accession>A0A2U8J9L0</accession>
<dbReference type="EMBL" id="MG431966">
    <property type="protein sequence ID" value="AWK49514.1"/>
    <property type="molecule type" value="Genomic_DNA"/>
</dbReference>
<keyword evidence="1" id="KW-1133">Transmembrane helix</keyword>
<evidence type="ECO:0000313" key="2">
    <source>
        <dbReference type="EMBL" id="AWK49514.1"/>
    </source>
</evidence>
<keyword evidence="1" id="KW-0812">Transmembrane</keyword>
<keyword evidence="2" id="KW-0496">Mitochondrion</keyword>